<dbReference type="Proteomes" id="UP001189624">
    <property type="component" value="Chromosome 3"/>
</dbReference>
<keyword evidence="2" id="KW-1185">Reference proteome</keyword>
<dbReference type="Gramene" id="rna-AYBTSS11_LOCUS10063">
    <property type="protein sequence ID" value="CAJ1941054.1"/>
    <property type="gene ID" value="gene-AYBTSS11_LOCUS10063"/>
</dbReference>
<dbReference type="AlphaFoldDB" id="A0AA86VD06"/>
<sequence>MDTDKPANFRTRGDLQLWLKLTVVPICFKQKSNLQNSFVSVPNVLMNMGMQINIMEAPKSS</sequence>
<reference evidence="1" key="1">
    <citation type="submission" date="2023-10" db="EMBL/GenBank/DDBJ databases">
        <authorList>
            <person name="Domelevo Entfellner J.-B."/>
        </authorList>
    </citation>
    <scope>NUCLEOTIDE SEQUENCE</scope>
</reference>
<evidence type="ECO:0000313" key="1">
    <source>
        <dbReference type="EMBL" id="CAJ1941054.1"/>
    </source>
</evidence>
<name>A0AA86VD06_9FABA</name>
<proteinExistence type="predicted"/>
<protein>
    <submittedName>
        <fullName evidence="1">Uncharacterized protein</fullName>
    </submittedName>
</protein>
<organism evidence="1 2">
    <name type="scientific">Sphenostylis stenocarpa</name>
    <dbReference type="NCBI Taxonomy" id="92480"/>
    <lineage>
        <taxon>Eukaryota</taxon>
        <taxon>Viridiplantae</taxon>
        <taxon>Streptophyta</taxon>
        <taxon>Embryophyta</taxon>
        <taxon>Tracheophyta</taxon>
        <taxon>Spermatophyta</taxon>
        <taxon>Magnoliopsida</taxon>
        <taxon>eudicotyledons</taxon>
        <taxon>Gunneridae</taxon>
        <taxon>Pentapetalae</taxon>
        <taxon>rosids</taxon>
        <taxon>fabids</taxon>
        <taxon>Fabales</taxon>
        <taxon>Fabaceae</taxon>
        <taxon>Papilionoideae</taxon>
        <taxon>50 kb inversion clade</taxon>
        <taxon>NPAAA clade</taxon>
        <taxon>indigoferoid/millettioid clade</taxon>
        <taxon>Phaseoleae</taxon>
        <taxon>Sphenostylis</taxon>
    </lineage>
</organism>
<gene>
    <name evidence="1" type="ORF">AYBTSS11_LOCUS10063</name>
</gene>
<dbReference type="EMBL" id="OY731400">
    <property type="protein sequence ID" value="CAJ1941054.1"/>
    <property type="molecule type" value="Genomic_DNA"/>
</dbReference>
<accession>A0AA86VD06</accession>
<evidence type="ECO:0000313" key="2">
    <source>
        <dbReference type="Proteomes" id="UP001189624"/>
    </source>
</evidence>